<evidence type="ECO:0000313" key="2">
    <source>
        <dbReference type="EMBL" id="MBD2534178.1"/>
    </source>
</evidence>
<dbReference type="InterPro" id="IPR010982">
    <property type="entry name" value="Lambda_DNA-bd_dom_sf"/>
</dbReference>
<dbReference type="SMART" id="SM00530">
    <property type="entry name" value="HTH_XRE"/>
    <property type="match status" value="1"/>
</dbReference>
<dbReference type="EMBL" id="JACJSI010000140">
    <property type="protein sequence ID" value="MBD2534178.1"/>
    <property type="molecule type" value="Genomic_DNA"/>
</dbReference>
<dbReference type="RefSeq" id="WP_179070305.1">
    <property type="nucleotide sequence ID" value="NZ_JACJSI010000140.1"/>
</dbReference>
<sequence length="80" mass="9252">MSIDVQIERVIRVDAPGIGARIKEARERDPRSVEELAKAADMTRANWYRIEREENDVLPEPTLRKIEEVLGVDFGVRFDD</sequence>
<dbReference type="InterPro" id="IPR001387">
    <property type="entry name" value="Cro/C1-type_HTH"/>
</dbReference>
<evidence type="ECO:0000313" key="3">
    <source>
        <dbReference type="Proteomes" id="UP000623440"/>
    </source>
</evidence>
<keyword evidence="3" id="KW-1185">Reference proteome</keyword>
<accession>A0ABR8E0Q0</accession>
<gene>
    <name evidence="2" type="ORF">H6G97_33470</name>
</gene>
<dbReference type="SUPFAM" id="SSF47413">
    <property type="entry name" value="lambda repressor-like DNA-binding domains"/>
    <property type="match status" value="1"/>
</dbReference>
<dbReference type="PROSITE" id="PS50943">
    <property type="entry name" value="HTH_CROC1"/>
    <property type="match status" value="1"/>
</dbReference>
<dbReference type="Pfam" id="PF13560">
    <property type="entry name" value="HTH_31"/>
    <property type="match status" value="1"/>
</dbReference>
<proteinExistence type="predicted"/>
<organism evidence="2 3">
    <name type="scientific">Nostoc flagelliforme FACHB-838</name>
    <dbReference type="NCBI Taxonomy" id="2692904"/>
    <lineage>
        <taxon>Bacteria</taxon>
        <taxon>Bacillati</taxon>
        <taxon>Cyanobacteriota</taxon>
        <taxon>Cyanophyceae</taxon>
        <taxon>Nostocales</taxon>
        <taxon>Nostocaceae</taxon>
        <taxon>Nostoc</taxon>
    </lineage>
</organism>
<dbReference type="Proteomes" id="UP000623440">
    <property type="component" value="Unassembled WGS sequence"/>
</dbReference>
<feature type="domain" description="HTH cro/C1-type" evidence="1">
    <location>
        <begin position="22"/>
        <end position="77"/>
    </location>
</feature>
<evidence type="ECO:0000259" key="1">
    <source>
        <dbReference type="PROSITE" id="PS50943"/>
    </source>
</evidence>
<protein>
    <submittedName>
        <fullName evidence="2">Helix-turn-helix transcriptional regulator</fullName>
    </submittedName>
</protein>
<dbReference type="Gene3D" id="1.10.260.40">
    <property type="entry name" value="lambda repressor-like DNA-binding domains"/>
    <property type="match status" value="1"/>
</dbReference>
<dbReference type="CDD" id="cd00093">
    <property type="entry name" value="HTH_XRE"/>
    <property type="match status" value="1"/>
</dbReference>
<comment type="caution">
    <text evidence="2">The sequence shown here is derived from an EMBL/GenBank/DDBJ whole genome shotgun (WGS) entry which is preliminary data.</text>
</comment>
<reference evidence="2 3" key="1">
    <citation type="journal article" date="2020" name="ISME J.">
        <title>Comparative genomics reveals insights into cyanobacterial evolution and habitat adaptation.</title>
        <authorList>
            <person name="Chen M.Y."/>
            <person name="Teng W.K."/>
            <person name="Zhao L."/>
            <person name="Hu C.X."/>
            <person name="Zhou Y.K."/>
            <person name="Han B.P."/>
            <person name="Song L.R."/>
            <person name="Shu W.S."/>
        </authorList>
    </citation>
    <scope>NUCLEOTIDE SEQUENCE [LARGE SCALE GENOMIC DNA]</scope>
    <source>
        <strain evidence="2 3">FACHB-838</strain>
    </source>
</reference>
<name>A0ABR8E0Q0_9NOSO</name>